<dbReference type="Pfam" id="PF07221">
    <property type="entry name" value="GlcNAc_2-epim"/>
    <property type="match status" value="1"/>
</dbReference>
<name>A0ABR2JT21_9EUKA</name>
<evidence type="ECO:0000256" key="8">
    <source>
        <dbReference type="ARBA" id="ARBA00033215"/>
    </source>
</evidence>
<evidence type="ECO:0000256" key="2">
    <source>
        <dbReference type="ARBA" id="ARBA00008558"/>
    </source>
</evidence>
<comment type="catalytic activity">
    <reaction evidence="9">
        <text>an N-acyl-D-glucosamine = an N-acyl-D-mannosamine</text>
        <dbReference type="Rhea" id="RHEA:19033"/>
        <dbReference type="ChEBI" id="CHEBI:16062"/>
        <dbReference type="ChEBI" id="CHEBI:17274"/>
        <dbReference type="EC" id="5.1.3.8"/>
    </reaction>
    <physiologicalReaction direction="left-to-right" evidence="9">
        <dbReference type="Rhea" id="RHEA:19034"/>
    </physiologicalReaction>
    <physiologicalReaction direction="right-to-left" evidence="9">
        <dbReference type="Rhea" id="RHEA:19035"/>
    </physiologicalReaction>
</comment>
<organism evidence="11 12">
    <name type="scientific">Tritrichomonas musculus</name>
    <dbReference type="NCBI Taxonomy" id="1915356"/>
    <lineage>
        <taxon>Eukaryota</taxon>
        <taxon>Metamonada</taxon>
        <taxon>Parabasalia</taxon>
        <taxon>Tritrichomonadida</taxon>
        <taxon>Tritrichomonadidae</taxon>
        <taxon>Tritrichomonas</taxon>
    </lineage>
</organism>
<comment type="catalytic activity">
    <reaction evidence="1">
        <text>D-cellobiose = beta-D-glucosyl-(1-&gt;4)-D-mannopyranose</text>
        <dbReference type="Rhea" id="RHEA:23384"/>
        <dbReference type="ChEBI" id="CHEBI:17057"/>
        <dbReference type="ChEBI" id="CHEBI:47931"/>
        <dbReference type="EC" id="5.1.3.11"/>
    </reaction>
</comment>
<comment type="caution">
    <text evidence="11">The sequence shown here is derived from an EMBL/GenBank/DDBJ whole genome shotgun (WGS) entry which is preliminary data.</text>
</comment>
<dbReference type="EC" id="5.1.3.8" evidence="3"/>
<evidence type="ECO:0000256" key="7">
    <source>
        <dbReference type="ARBA" id="ARBA00031909"/>
    </source>
</evidence>
<keyword evidence="12" id="KW-1185">Reference proteome</keyword>
<evidence type="ECO:0000256" key="1">
    <source>
        <dbReference type="ARBA" id="ARBA00001470"/>
    </source>
</evidence>
<comment type="similarity">
    <text evidence="2">Belongs to the N-acylglucosamine 2-epimerase family.</text>
</comment>
<dbReference type="Gene3D" id="1.50.10.10">
    <property type="match status" value="1"/>
</dbReference>
<reference evidence="11 12" key="1">
    <citation type="submission" date="2024-04" db="EMBL/GenBank/DDBJ databases">
        <title>Tritrichomonas musculus Genome.</title>
        <authorList>
            <person name="Alves-Ferreira E."/>
            <person name="Grigg M."/>
            <person name="Lorenzi H."/>
            <person name="Galac M."/>
        </authorList>
    </citation>
    <scope>NUCLEOTIDE SEQUENCE [LARGE SCALE GENOMIC DNA]</scope>
    <source>
        <strain evidence="11 12">EAF2021</strain>
    </source>
</reference>
<evidence type="ECO:0000256" key="6">
    <source>
        <dbReference type="ARBA" id="ARBA00031608"/>
    </source>
</evidence>
<evidence type="ECO:0000313" key="12">
    <source>
        <dbReference type="Proteomes" id="UP001470230"/>
    </source>
</evidence>
<dbReference type="Proteomes" id="UP001470230">
    <property type="component" value="Unassembled WGS sequence"/>
</dbReference>
<keyword evidence="5" id="KW-0413">Isomerase</keyword>
<dbReference type="InterPro" id="IPR012341">
    <property type="entry name" value="6hp_glycosidase-like_sf"/>
</dbReference>
<comment type="subunit">
    <text evidence="10">Homodimer. Forms a heterodimer with renin and inhibits its activity.</text>
</comment>
<dbReference type="HAMAP" id="MF_00929">
    <property type="entry name" value="Cellobiose_2_epim"/>
    <property type="match status" value="1"/>
</dbReference>
<evidence type="ECO:0000256" key="5">
    <source>
        <dbReference type="ARBA" id="ARBA00023235"/>
    </source>
</evidence>
<evidence type="ECO:0000313" key="11">
    <source>
        <dbReference type="EMBL" id="KAK8881948.1"/>
    </source>
</evidence>
<evidence type="ECO:0000256" key="3">
    <source>
        <dbReference type="ARBA" id="ARBA00013176"/>
    </source>
</evidence>
<accession>A0ABR2JT21</accession>
<dbReference type="InterPro" id="IPR010819">
    <property type="entry name" value="AGE/CE"/>
</dbReference>
<evidence type="ECO:0000256" key="10">
    <source>
        <dbReference type="ARBA" id="ARBA00046544"/>
    </source>
</evidence>
<sequence length="402" mass="46613">MANNEALKKLRDETHQELETNILPYWMKNVVDPKGGFYGEINGKGEVVPNAIKGGVLNARILWTFSAAYRIFKKKEYLDTATRAKREIIDKFYDKKNGGTYWAIDCDGNPVDAKKQIYQLGFSIYGLSEYNRATGDEEAKEYAIKLFHDIENHSFDKEKNGYLEAFAQDWSALNDVRLSDKEDNSPKTMNTHLHILEPYTNLYRIWRDPMVEQKLRNLINLFCDKILMKNYHLGLFFDNDLNCNSPIFSFGHDIEAAWLMDEAAQVLGDKAVIDKVLKIIHHVTDEACRGLIGAEVGMIHELNAKTGEIDGHREWWTQCEAVIGCLNAYQRFGDKKYLDRSIEAWTFIKNHLVDHEHGEWYWGLRTNGTLMLDDDKIGLWKCPYHNSRMCMEVYERAKEMGV</sequence>
<dbReference type="InterPro" id="IPR008928">
    <property type="entry name" value="6-hairpin_glycosidase_sf"/>
</dbReference>
<dbReference type="EMBL" id="JAPFFF010000009">
    <property type="protein sequence ID" value="KAK8881948.1"/>
    <property type="molecule type" value="Genomic_DNA"/>
</dbReference>
<dbReference type="InterPro" id="IPR028584">
    <property type="entry name" value="Cellobiose_2_epim"/>
</dbReference>
<dbReference type="PANTHER" id="PTHR15108">
    <property type="entry name" value="N-ACYLGLUCOSAMINE-2-EPIMERASE"/>
    <property type="match status" value="1"/>
</dbReference>
<gene>
    <name evidence="11" type="ORF">M9Y10_044586</name>
</gene>
<dbReference type="SUPFAM" id="SSF48208">
    <property type="entry name" value="Six-hairpin glycosidases"/>
    <property type="match status" value="1"/>
</dbReference>
<protein>
    <recommendedName>
        <fullName evidence="4">N-acylglucosamine 2-epimerase</fullName>
        <ecNumber evidence="3">5.1.3.8</ecNumber>
    </recommendedName>
    <alternativeName>
        <fullName evidence="8">GlcNAc 2-epimerase</fullName>
    </alternativeName>
    <alternativeName>
        <fullName evidence="6">N-acetyl-D-glucosamine 2-epimerase</fullName>
    </alternativeName>
    <alternativeName>
        <fullName evidence="7">Renin-binding protein</fullName>
    </alternativeName>
</protein>
<evidence type="ECO:0000256" key="9">
    <source>
        <dbReference type="ARBA" id="ARBA00034243"/>
    </source>
</evidence>
<proteinExistence type="inferred from homology"/>
<evidence type="ECO:0000256" key="4">
    <source>
        <dbReference type="ARBA" id="ARBA00014959"/>
    </source>
</evidence>